<dbReference type="InterPro" id="IPR056924">
    <property type="entry name" value="SH3_Tf2-1"/>
</dbReference>
<comment type="caution">
    <text evidence="2">The sequence shown here is derived from an EMBL/GenBank/DDBJ whole genome shotgun (WGS) entry which is preliminary data.</text>
</comment>
<dbReference type="OrthoDB" id="1600023at2759"/>
<dbReference type="EMBL" id="QJKJ01002106">
    <property type="protein sequence ID" value="RDY04291.1"/>
    <property type="molecule type" value="Genomic_DNA"/>
</dbReference>
<dbReference type="Pfam" id="PF24626">
    <property type="entry name" value="SH3_Tf2-1"/>
    <property type="match status" value="1"/>
</dbReference>
<keyword evidence="3" id="KW-1185">Reference proteome</keyword>
<reference evidence="2" key="1">
    <citation type="submission" date="2018-05" db="EMBL/GenBank/DDBJ databases">
        <title>Draft genome of Mucuna pruriens seed.</title>
        <authorList>
            <person name="Nnadi N.E."/>
            <person name="Vos R."/>
            <person name="Hasami M.H."/>
            <person name="Devisetty U.K."/>
            <person name="Aguiy J.C."/>
        </authorList>
    </citation>
    <scope>NUCLEOTIDE SEQUENCE [LARGE SCALE GENOMIC DNA]</scope>
    <source>
        <strain evidence="2">JCA_2017</strain>
    </source>
</reference>
<dbReference type="AlphaFoldDB" id="A0A371HNA3"/>
<protein>
    <recommendedName>
        <fullName evidence="1">Tf2-1-like SH3-like domain-containing protein</fullName>
    </recommendedName>
</protein>
<accession>A0A371HNA3</accession>
<evidence type="ECO:0000259" key="1">
    <source>
        <dbReference type="Pfam" id="PF24626"/>
    </source>
</evidence>
<feature type="domain" description="Tf2-1-like SH3-like" evidence="1">
    <location>
        <begin position="10"/>
        <end position="50"/>
    </location>
</feature>
<feature type="non-terminal residue" evidence="2">
    <location>
        <position position="1"/>
    </location>
</feature>
<feature type="non-terminal residue" evidence="2">
    <location>
        <position position="110"/>
    </location>
</feature>
<gene>
    <name evidence="2" type="ORF">CR513_12010</name>
</gene>
<sequence>MLKIEPHCQQSMARRICPKLSARYYGPFQILKRVSAVAYNLHLPEGSKIHCAMGEHPIDSTLRVDLELDTKPKKVLKSRSIGQFPYFNLENNVAFVLGGINRPKFGRSLK</sequence>
<dbReference type="Proteomes" id="UP000257109">
    <property type="component" value="Unassembled WGS sequence"/>
</dbReference>
<proteinExistence type="predicted"/>
<evidence type="ECO:0000313" key="3">
    <source>
        <dbReference type="Proteomes" id="UP000257109"/>
    </source>
</evidence>
<organism evidence="2 3">
    <name type="scientific">Mucuna pruriens</name>
    <name type="common">Velvet bean</name>
    <name type="synonym">Dolichos pruriens</name>
    <dbReference type="NCBI Taxonomy" id="157652"/>
    <lineage>
        <taxon>Eukaryota</taxon>
        <taxon>Viridiplantae</taxon>
        <taxon>Streptophyta</taxon>
        <taxon>Embryophyta</taxon>
        <taxon>Tracheophyta</taxon>
        <taxon>Spermatophyta</taxon>
        <taxon>Magnoliopsida</taxon>
        <taxon>eudicotyledons</taxon>
        <taxon>Gunneridae</taxon>
        <taxon>Pentapetalae</taxon>
        <taxon>rosids</taxon>
        <taxon>fabids</taxon>
        <taxon>Fabales</taxon>
        <taxon>Fabaceae</taxon>
        <taxon>Papilionoideae</taxon>
        <taxon>50 kb inversion clade</taxon>
        <taxon>NPAAA clade</taxon>
        <taxon>indigoferoid/millettioid clade</taxon>
        <taxon>Phaseoleae</taxon>
        <taxon>Mucuna</taxon>
    </lineage>
</organism>
<name>A0A371HNA3_MUCPR</name>
<evidence type="ECO:0000313" key="2">
    <source>
        <dbReference type="EMBL" id="RDY04291.1"/>
    </source>
</evidence>